<evidence type="ECO:0008006" key="7">
    <source>
        <dbReference type="Google" id="ProtNLM"/>
    </source>
</evidence>
<evidence type="ECO:0000313" key="3">
    <source>
        <dbReference type="EMBL" id="GGR17562.1"/>
    </source>
</evidence>
<sequence length="215" mass="22503">MDIGAAGTQADRSHGRCGMTRHEPSDGDGAPRVPEAFGRAALVLLLTLALVCGAVATGALWKAGADADRERAAHRHRVTATTTGPAREPSASTRYGTEPYALAPATWEHPERVSRSGTVRVPPRTPPGRAVTVWVDETGTPIRAPGDAASRSLTAVSGGVAVAGLVGAAGAGALLLVRRTAEGRRYAAWEREWERVEPVWSGRLRRDSGAGTDDD</sequence>
<keyword evidence="2" id="KW-1133">Transmembrane helix</keyword>
<evidence type="ECO:0000256" key="1">
    <source>
        <dbReference type="SAM" id="MobiDB-lite"/>
    </source>
</evidence>
<dbReference type="AlphaFoldDB" id="A0AAV4KEF4"/>
<dbReference type="EMBL" id="CP023693">
    <property type="protein sequence ID" value="QEV31308.1"/>
    <property type="molecule type" value="Genomic_DNA"/>
</dbReference>
<keyword evidence="5" id="KW-1185">Reference proteome</keyword>
<proteinExistence type="predicted"/>
<feature type="transmembrane region" description="Helical" evidence="2">
    <location>
        <begin position="40"/>
        <end position="61"/>
    </location>
</feature>
<feature type="region of interest" description="Disordered" evidence="1">
    <location>
        <begin position="109"/>
        <end position="128"/>
    </location>
</feature>
<evidence type="ECO:0000256" key="2">
    <source>
        <dbReference type="SAM" id="Phobius"/>
    </source>
</evidence>
<feature type="transmembrane region" description="Helical" evidence="2">
    <location>
        <begin position="155"/>
        <end position="177"/>
    </location>
</feature>
<reference evidence="3 6" key="1">
    <citation type="journal article" date="2014" name="Int. J. Syst. Evol. Microbiol.">
        <title>Complete genome sequence of Corynebacterium casei LMG S-19264T (=DSM 44701T), isolated from a smear-ripened cheese.</title>
        <authorList>
            <consortium name="US DOE Joint Genome Institute (JGI-PGF)"/>
            <person name="Walter F."/>
            <person name="Albersmeier A."/>
            <person name="Kalinowski J."/>
            <person name="Ruckert C."/>
        </authorList>
    </citation>
    <scope>NUCLEOTIDE SEQUENCE [LARGE SCALE GENOMIC DNA]</scope>
    <source>
        <strain evidence="3 6">JCM 4205</strain>
    </source>
</reference>
<accession>A0AAV4KEF4</accession>
<dbReference type="Proteomes" id="UP000326029">
    <property type="component" value="Chromosome"/>
</dbReference>
<feature type="compositionally biased region" description="Low complexity" evidence="1">
    <location>
        <begin position="115"/>
        <end position="128"/>
    </location>
</feature>
<dbReference type="PANTHER" id="PTHR42305:SF1">
    <property type="entry name" value="MEMBRANE PROTEIN RV1733C-RELATED"/>
    <property type="match status" value="1"/>
</dbReference>
<feature type="region of interest" description="Disordered" evidence="1">
    <location>
        <begin position="1"/>
        <end position="32"/>
    </location>
</feature>
<dbReference type="InterPro" id="IPR039708">
    <property type="entry name" value="MT1774/Rv1733c-like"/>
</dbReference>
<dbReference type="EMBL" id="BMSJ01000003">
    <property type="protein sequence ID" value="GGR17562.1"/>
    <property type="molecule type" value="Genomic_DNA"/>
</dbReference>
<keyword evidence="2" id="KW-0812">Transmembrane</keyword>
<name>A0AAV4KEF4_9ACTN</name>
<reference evidence="3" key="3">
    <citation type="submission" date="2023-08" db="EMBL/GenBank/DDBJ databases">
        <authorList>
            <person name="Sun Q."/>
            <person name="Ohkuma M."/>
        </authorList>
    </citation>
    <scope>NUCLEOTIDE SEQUENCE</scope>
    <source>
        <strain evidence="3">JCM 4205</strain>
    </source>
</reference>
<evidence type="ECO:0000313" key="4">
    <source>
        <dbReference type="EMBL" id="QEV31308.1"/>
    </source>
</evidence>
<protein>
    <recommendedName>
        <fullName evidence="7">Integral membrane protein</fullName>
    </recommendedName>
</protein>
<dbReference type="PANTHER" id="PTHR42305">
    <property type="entry name" value="MEMBRANE PROTEIN RV1733C-RELATED"/>
    <property type="match status" value="1"/>
</dbReference>
<keyword evidence="2" id="KW-0472">Membrane</keyword>
<reference evidence="4 5" key="2">
    <citation type="submission" date="2017-09" db="EMBL/GenBank/DDBJ databases">
        <authorList>
            <person name="Lee N."/>
            <person name="Cho B.-K."/>
        </authorList>
    </citation>
    <scope>NUCLEOTIDE SEQUENCE [LARGE SCALE GENOMIC DNA]</scope>
    <source>
        <strain evidence="4 5">ATCC 19740</strain>
    </source>
</reference>
<evidence type="ECO:0000313" key="5">
    <source>
        <dbReference type="Proteomes" id="UP000326029"/>
    </source>
</evidence>
<gene>
    <name evidence="4" type="ORF">CP977_03255</name>
    <name evidence="3" type="ORF">GCM10010497_19300</name>
</gene>
<dbReference type="Proteomes" id="UP000642014">
    <property type="component" value="Unassembled WGS sequence"/>
</dbReference>
<evidence type="ECO:0000313" key="6">
    <source>
        <dbReference type="Proteomes" id="UP000642014"/>
    </source>
</evidence>
<organism evidence="3 6">
    <name type="scientific">Streptomyces cinereoruber</name>
    <dbReference type="NCBI Taxonomy" id="67260"/>
    <lineage>
        <taxon>Bacteria</taxon>
        <taxon>Bacillati</taxon>
        <taxon>Actinomycetota</taxon>
        <taxon>Actinomycetes</taxon>
        <taxon>Kitasatosporales</taxon>
        <taxon>Streptomycetaceae</taxon>
        <taxon>Streptomyces</taxon>
    </lineage>
</organism>